<dbReference type="InterPro" id="IPR027417">
    <property type="entry name" value="P-loop_NTPase"/>
</dbReference>
<dbReference type="Pfam" id="PF02706">
    <property type="entry name" value="Wzz"/>
    <property type="match status" value="1"/>
</dbReference>
<evidence type="ECO:0000256" key="8">
    <source>
        <dbReference type="ARBA" id="ARBA00023136"/>
    </source>
</evidence>
<feature type="domain" description="Polysaccharide chain length determinant N-terminal" evidence="11">
    <location>
        <begin position="4"/>
        <end position="89"/>
    </location>
</feature>
<dbReference type="NCBIfam" id="TIGR01007">
    <property type="entry name" value="eps_fam"/>
    <property type="match status" value="1"/>
</dbReference>
<keyword evidence="6" id="KW-0067">ATP-binding</keyword>
<dbReference type="AlphaFoldDB" id="A0A927MM82"/>
<feature type="transmembrane region" description="Helical" evidence="9">
    <location>
        <begin position="12"/>
        <end position="33"/>
    </location>
</feature>
<sequence length="459" mass="48618">MTIASLLHILRTRWLLVVTVTLLAGVLATVYTWTRTPVYDASVQLFVSATTANPDNSDLNQGGSFSQQRVKSYADIVTSPTVTTAVIASLRLPDTPEQLAGRITVDSPLDTVLLNITVSDSSPRRARDIANAVGARFSTFVRALETPSGQASSPVRVTFTRPAVLPTSPAAPDRVRDIALGLLVGLALGVAAAVLRHHLDRAVASAHAAAEIAVAPVIGTVAEEAKYSGRLIADEGTTPFAEAFRRLATNVRFLGVERQARSLLVTCALPEEGKTTTAANLAVALAQAGERVVLIDADLRRPAVANVFGLSKSVGLSSVLMGDAPLTTALQQWRPDLPLFVLTAGPPPPNPTVLLTSNAMRELVRALESPGTTLLIDSPPLLPVTDPAVLAQIVDGVVVVNRVGSTRTDQLASAVDNLRTVGATVLGVVVNRVKKEKETTYSEYYHASPPGRNRARRNR</sequence>
<dbReference type="GO" id="GO:0005524">
    <property type="term" value="F:ATP binding"/>
    <property type="evidence" value="ECO:0007669"/>
    <property type="project" value="UniProtKB-KW"/>
</dbReference>
<reference evidence="12" key="1">
    <citation type="submission" date="2020-10" db="EMBL/GenBank/DDBJ databases">
        <title>Sequencing the genomes of 1000 actinobacteria strains.</title>
        <authorList>
            <person name="Klenk H.-P."/>
        </authorList>
    </citation>
    <scope>NUCLEOTIDE SEQUENCE</scope>
    <source>
        <strain evidence="12">DSM 45354</strain>
    </source>
</reference>
<dbReference type="InterPro" id="IPR003856">
    <property type="entry name" value="LPS_length_determ_N"/>
</dbReference>
<dbReference type="InterPro" id="IPR005702">
    <property type="entry name" value="Wzc-like_C"/>
</dbReference>
<keyword evidence="7 9" id="KW-1133">Transmembrane helix</keyword>
<dbReference type="InterPro" id="IPR050445">
    <property type="entry name" value="Bact_polysacc_biosynth/exp"/>
</dbReference>
<evidence type="ECO:0000256" key="9">
    <source>
        <dbReference type="SAM" id="Phobius"/>
    </source>
</evidence>
<evidence type="ECO:0000256" key="1">
    <source>
        <dbReference type="ARBA" id="ARBA00004651"/>
    </source>
</evidence>
<protein>
    <submittedName>
        <fullName evidence="12">Capsular exopolysaccharide synthesis family protein</fullName>
    </submittedName>
</protein>
<evidence type="ECO:0000256" key="4">
    <source>
        <dbReference type="ARBA" id="ARBA00022692"/>
    </source>
</evidence>
<evidence type="ECO:0000259" key="11">
    <source>
        <dbReference type="Pfam" id="PF02706"/>
    </source>
</evidence>
<dbReference type="RefSeq" id="WP_192748121.1">
    <property type="nucleotide sequence ID" value="NZ_BAABJL010000055.1"/>
</dbReference>
<dbReference type="PANTHER" id="PTHR32309">
    <property type="entry name" value="TYROSINE-PROTEIN KINASE"/>
    <property type="match status" value="1"/>
</dbReference>
<evidence type="ECO:0000313" key="12">
    <source>
        <dbReference type="EMBL" id="MBE1603246.1"/>
    </source>
</evidence>
<dbReference type="SUPFAM" id="SSF52540">
    <property type="entry name" value="P-loop containing nucleoside triphosphate hydrolases"/>
    <property type="match status" value="1"/>
</dbReference>
<comment type="subcellular location">
    <subcellularLocation>
        <location evidence="1">Cell membrane</location>
        <topology evidence="1">Multi-pass membrane protein</topology>
    </subcellularLocation>
</comment>
<evidence type="ECO:0000256" key="7">
    <source>
        <dbReference type="ARBA" id="ARBA00022989"/>
    </source>
</evidence>
<dbReference type="GO" id="GO:0005886">
    <property type="term" value="C:plasma membrane"/>
    <property type="evidence" value="ECO:0007669"/>
    <property type="project" value="UniProtKB-SubCell"/>
</dbReference>
<keyword evidence="4 9" id="KW-0812">Transmembrane</keyword>
<gene>
    <name evidence="12" type="ORF">HEB94_000094</name>
</gene>
<keyword evidence="3" id="KW-1003">Cell membrane</keyword>
<accession>A0A927MM82</accession>
<evidence type="ECO:0000256" key="3">
    <source>
        <dbReference type="ARBA" id="ARBA00022475"/>
    </source>
</evidence>
<evidence type="ECO:0000256" key="6">
    <source>
        <dbReference type="ARBA" id="ARBA00022840"/>
    </source>
</evidence>
<dbReference type="Proteomes" id="UP000638648">
    <property type="component" value="Unassembled WGS sequence"/>
</dbReference>
<evidence type="ECO:0000256" key="2">
    <source>
        <dbReference type="ARBA" id="ARBA00006683"/>
    </source>
</evidence>
<dbReference type="GO" id="GO:0004713">
    <property type="term" value="F:protein tyrosine kinase activity"/>
    <property type="evidence" value="ECO:0007669"/>
    <property type="project" value="TreeGrafter"/>
</dbReference>
<keyword evidence="5" id="KW-0547">Nucleotide-binding</keyword>
<dbReference type="PANTHER" id="PTHR32309:SF31">
    <property type="entry name" value="CAPSULAR EXOPOLYSACCHARIDE FAMILY"/>
    <property type="match status" value="1"/>
</dbReference>
<dbReference type="InterPro" id="IPR002586">
    <property type="entry name" value="CobQ/CobB/MinD/ParA_Nub-bd_dom"/>
</dbReference>
<evidence type="ECO:0000259" key="10">
    <source>
        <dbReference type="Pfam" id="PF01656"/>
    </source>
</evidence>
<dbReference type="EMBL" id="JADBEM010000001">
    <property type="protein sequence ID" value="MBE1603246.1"/>
    <property type="molecule type" value="Genomic_DNA"/>
</dbReference>
<keyword evidence="13" id="KW-1185">Reference proteome</keyword>
<proteinExistence type="inferred from homology"/>
<keyword evidence="8 9" id="KW-0472">Membrane</keyword>
<feature type="domain" description="CobQ/CobB/MinD/ParA nucleotide binding" evidence="10">
    <location>
        <begin position="272"/>
        <end position="439"/>
    </location>
</feature>
<comment type="caution">
    <text evidence="12">The sequence shown here is derived from an EMBL/GenBank/DDBJ whole genome shotgun (WGS) entry which is preliminary data.</text>
</comment>
<organism evidence="12 13">
    <name type="scientific">Actinopolymorpha pittospori</name>
    <dbReference type="NCBI Taxonomy" id="648752"/>
    <lineage>
        <taxon>Bacteria</taxon>
        <taxon>Bacillati</taxon>
        <taxon>Actinomycetota</taxon>
        <taxon>Actinomycetes</taxon>
        <taxon>Propionibacteriales</taxon>
        <taxon>Actinopolymorphaceae</taxon>
        <taxon>Actinopolymorpha</taxon>
    </lineage>
</organism>
<dbReference type="Gene3D" id="3.40.50.300">
    <property type="entry name" value="P-loop containing nucleotide triphosphate hydrolases"/>
    <property type="match status" value="1"/>
</dbReference>
<dbReference type="Pfam" id="PF01656">
    <property type="entry name" value="CbiA"/>
    <property type="match status" value="1"/>
</dbReference>
<evidence type="ECO:0000313" key="13">
    <source>
        <dbReference type="Proteomes" id="UP000638648"/>
    </source>
</evidence>
<evidence type="ECO:0000256" key="5">
    <source>
        <dbReference type="ARBA" id="ARBA00022741"/>
    </source>
</evidence>
<name>A0A927MM82_9ACTN</name>
<comment type="similarity">
    <text evidence="2">Belongs to the CpsC/CapA family.</text>
</comment>
<dbReference type="CDD" id="cd05387">
    <property type="entry name" value="BY-kinase"/>
    <property type="match status" value="1"/>
</dbReference>